<feature type="compositionally biased region" description="Low complexity" evidence="1">
    <location>
        <begin position="87"/>
        <end position="105"/>
    </location>
</feature>
<dbReference type="Proteomes" id="UP000009135">
    <property type="component" value="Chromosome"/>
</dbReference>
<organism evidence="2 3">
    <name type="scientific">Mycoplasma haemocanis (strain Illinois)</name>
    <dbReference type="NCBI Taxonomy" id="1111676"/>
    <lineage>
        <taxon>Bacteria</taxon>
        <taxon>Bacillati</taxon>
        <taxon>Mycoplasmatota</taxon>
        <taxon>Mollicutes</taxon>
        <taxon>Mycoplasmataceae</taxon>
        <taxon>Mycoplasma</taxon>
    </lineage>
</organism>
<keyword evidence="3" id="KW-1185">Reference proteome</keyword>
<dbReference type="AlphaFoldDB" id="H6N7M1"/>
<feature type="compositionally biased region" description="Basic and acidic residues" evidence="1">
    <location>
        <begin position="126"/>
        <end position="135"/>
    </location>
</feature>
<dbReference type="KEGG" id="mhe:MHC_03925"/>
<evidence type="ECO:0000256" key="1">
    <source>
        <dbReference type="SAM" id="MobiDB-lite"/>
    </source>
</evidence>
<accession>H6N7M1</accession>
<dbReference type="STRING" id="1111676.MHC_03925"/>
<proteinExistence type="predicted"/>
<name>H6N7M1_MYCHN</name>
<sequence length="208" mass="21960">MSILTSKLLKIGGPTLTGIGGVIATSSLISKSAKEKRDEKIKTKALSDEDPTIKEWKDRNESDQEGNGDGSPTSGSESSDTEQKQGEGAASQTSSTSTESEGTTTDQDESSSEPAEGQSEASQGAESKENEDQQSEHQSSSDEQDVSNNNGVTESGSTTAENNHASGTAYGNMDRAMTQQELTQVQLTMDSLKDLKNQLSQIPGIDFS</sequence>
<dbReference type="EMBL" id="CP003199">
    <property type="protein sequence ID" value="AEW45643.1"/>
    <property type="molecule type" value="Genomic_DNA"/>
</dbReference>
<dbReference type="HOGENOM" id="CLU_1376828_0_0_14"/>
<protein>
    <submittedName>
        <fullName evidence="2">Uncharacterized protein</fullName>
    </submittedName>
</protein>
<dbReference type="OrthoDB" id="402404at2"/>
<feature type="compositionally biased region" description="Polar residues" evidence="1">
    <location>
        <begin position="146"/>
        <end position="166"/>
    </location>
</feature>
<evidence type="ECO:0000313" key="3">
    <source>
        <dbReference type="Proteomes" id="UP000009135"/>
    </source>
</evidence>
<reference evidence="2 3" key="1">
    <citation type="journal article" date="2012" name="J. Bacteriol.">
        <title>Complete genome sequence of Mycoplasma haemocanis strain Illinois.</title>
        <authorList>
            <person name="do Nascimento N.C."/>
            <person name="Guimaraes A.M."/>
            <person name="Santos A.P."/>
            <person name="Sanmiguel P.J."/>
            <person name="Messick J.B."/>
        </authorList>
    </citation>
    <scope>NUCLEOTIDE SEQUENCE [LARGE SCALE GENOMIC DNA]</scope>
    <source>
        <strain evidence="2 3">Illinois</strain>
    </source>
</reference>
<feature type="compositionally biased region" description="Basic and acidic residues" evidence="1">
    <location>
        <begin position="32"/>
        <end position="62"/>
    </location>
</feature>
<evidence type="ECO:0000313" key="2">
    <source>
        <dbReference type="EMBL" id="AEW45643.1"/>
    </source>
</evidence>
<gene>
    <name evidence="2" type="ordered locus">MHC_03925</name>
</gene>
<feature type="region of interest" description="Disordered" evidence="1">
    <location>
        <begin position="30"/>
        <end position="177"/>
    </location>
</feature>